<reference evidence="2 3" key="1">
    <citation type="submission" date="2018-08" db="EMBL/GenBank/DDBJ databases">
        <title>Genomic Encyclopedia of Type Strains, Phase IV (KMG-IV): sequencing the most valuable type-strain genomes for metagenomic binning, comparative biology and taxonomic classification.</title>
        <authorList>
            <person name="Goeker M."/>
        </authorList>
    </citation>
    <scope>NUCLEOTIDE SEQUENCE [LARGE SCALE GENOMIC DNA]</scope>
    <source>
        <strain evidence="2 3">DSM 23923</strain>
    </source>
</reference>
<accession>A0A347ZSR4</accession>
<dbReference type="Gene3D" id="3.40.50.720">
    <property type="entry name" value="NAD(P)-binding Rossmann-like Domain"/>
    <property type="match status" value="1"/>
</dbReference>
<dbReference type="EMBL" id="QUMS01000001">
    <property type="protein sequence ID" value="REG11082.1"/>
    <property type="molecule type" value="Genomic_DNA"/>
</dbReference>
<dbReference type="PANTHER" id="PTHR43000">
    <property type="entry name" value="DTDP-D-GLUCOSE 4,6-DEHYDRATASE-RELATED"/>
    <property type="match status" value="1"/>
</dbReference>
<sequence length="342" mass="38251">MSRNYLITGGAGFIGSNYARRLLQRGEHVTIFDNLSRHGAADNLKWVEQEAGGKEFRFLQGDVRDLEALQIAVQEQDVIVHLAAQVAVTTSVDDPRTDFEINAGGTFNVLEAARLHGRKPIMVYASTNKVYGGLEDLEIIEEPTRYSICQYPQGIDESRGLDFHSPYGCSKGTGDQYMHDYARIYDIPTVVFRQSCIYGTRQFGVEDQGWVAWFIIAILLGKILKIYGDGKQVRDLLFVEDLLDAYDAAIANPQVSAGQVYNIGGGAQNAISIWKEFAPLLEKVHGQTIPTELHGWRPGDQKVYISDISKIKRQLNWSPRTNVETGIKTLYDWASKNIALFA</sequence>
<evidence type="ECO:0000313" key="3">
    <source>
        <dbReference type="Proteomes" id="UP000256388"/>
    </source>
</evidence>
<keyword evidence="3" id="KW-1185">Reference proteome</keyword>
<dbReference type="Proteomes" id="UP000256388">
    <property type="component" value="Unassembled WGS sequence"/>
</dbReference>
<gene>
    <name evidence="2" type="ORF">DFR64_0955</name>
</gene>
<proteinExistence type="predicted"/>
<dbReference type="AlphaFoldDB" id="A0A347ZSR4"/>
<dbReference type="OrthoDB" id="9803061at2"/>
<dbReference type="RefSeq" id="WP_116224226.1">
    <property type="nucleotide sequence ID" value="NZ_AP018437.1"/>
</dbReference>
<dbReference type="InterPro" id="IPR016040">
    <property type="entry name" value="NAD(P)-bd_dom"/>
</dbReference>
<evidence type="ECO:0000313" key="2">
    <source>
        <dbReference type="EMBL" id="REG11082.1"/>
    </source>
</evidence>
<comment type="caution">
    <text evidence="2">The sequence shown here is derived from an EMBL/GenBank/DDBJ whole genome shotgun (WGS) entry which is preliminary data.</text>
</comment>
<protein>
    <submittedName>
        <fullName evidence="2">CDP-paratose 2-epimerase</fullName>
    </submittedName>
</protein>
<dbReference type="InterPro" id="IPR036291">
    <property type="entry name" value="NAD(P)-bd_dom_sf"/>
</dbReference>
<evidence type="ECO:0000259" key="1">
    <source>
        <dbReference type="Pfam" id="PF16363"/>
    </source>
</evidence>
<feature type="domain" description="NAD(P)-binding" evidence="1">
    <location>
        <begin position="6"/>
        <end position="329"/>
    </location>
</feature>
<dbReference type="Pfam" id="PF16363">
    <property type="entry name" value="GDP_Man_Dehyd"/>
    <property type="match status" value="1"/>
</dbReference>
<organism evidence="2 3">
    <name type="scientific">Pelolinea submarina</name>
    <dbReference type="NCBI Taxonomy" id="913107"/>
    <lineage>
        <taxon>Bacteria</taxon>
        <taxon>Bacillati</taxon>
        <taxon>Chloroflexota</taxon>
        <taxon>Anaerolineae</taxon>
        <taxon>Anaerolineales</taxon>
        <taxon>Anaerolineaceae</taxon>
        <taxon>Pelolinea</taxon>
    </lineage>
</organism>
<name>A0A347ZSR4_9CHLR</name>
<dbReference type="SUPFAM" id="SSF51735">
    <property type="entry name" value="NAD(P)-binding Rossmann-fold domains"/>
    <property type="match status" value="1"/>
</dbReference>